<name>A0A6J5M0H6_9CAUD</name>
<accession>A0A6J5M0H6</accession>
<sequence length="126" mass="14634">MTRGPAVHKKKLKTPLRIEMEGMETKYIIGPWNLAIEKAKRRAGWLAEDNIGKSVHVYEQGNPVPVWTSRMIYSWHDSVWGTALLRPMKKEHPQKLRTEKQTVLVAEWSYVIHDGYINAEKIQAIK</sequence>
<reference evidence="1" key="1">
    <citation type="submission" date="2020-04" db="EMBL/GenBank/DDBJ databases">
        <authorList>
            <person name="Chiriac C."/>
            <person name="Salcher M."/>
            <person name="Ghai R."/>
            <person name="Kavagutti S V."/>
        </authorList>
    </citation>
    <scope>NUCLEOTIDE SEQUENCE</scope>
</reference>
<protein>
    <submittedName>
        <fullName evidence="1">Uncharacterized protein</fullName>
    </submittedName>
</protein>
<dbReference type="EMBL" id="LR796367">
    <property type="protein sequence ID" value="CAB4139751.1"/>
    <property type="molecule type" value="Genomic_DNA"/>
</dbReference>
<proteinExistence type="predicted"/>
<gene>
    <name evidence="1" type="ORF">UFOVP353_17</name>
</gene>
<organism evidence="1">
    <name type="scientific">uncultured Caudovirales phage</name>
    <dbReference type="NCBI Taxonomy" id="2100421"/>
    <lineage>
        <taxon>Viruses</taxon>
        <taxon>Duplodnaviria</taxon>
        <taxon>Heunggongvirae</taxon>
        <taxon>Uroviricota</taxon>
        <taxon>Caudoviricetes</taxon>
        <taxon>Peduoviridae</taxon>
        <taxon>Maltschvirus</taxon>
        <taxon>Maltschvirus maltsch</taxon>
    </lineage>
</organism>
<evidence type="ECO:0000313" key="1">
    <source>
        <dbReference type="EMBL" id="CAB4139751.1"/>
    </source>
</evidence>